<reference evidence="2 3" key="1">
    <citation type="submission" date="2023-03" db="EMBL/GenBank/DDBJ databases">
        <title>Bacillus Genome Sequencing.</title>
        <authorList>
            <person name="Dunlap C."/>
        </authorList>
    </citation>
    <scope>NUCLEOTIDE SEQUENCE [LARGE SCALE GENOMIC DNA]</scope>
    <source>
        <strain evidence="2 3">NRS-52</strain>
    </source>
</reference>
<feature type="transmembrane region" description="Helical" evidence="1">
    <location>
        <begin position="102"/>
        <end position="127"/>
    </location>
</feature>
<comment type="caution">
    <text evidence="2">The sequence shown here is derived from an EMBL/GenBank/DDBJ whole genome shotgun (WGS) entry which is preliminary data.</text>
</comment>
<dbReference type="Proteomes" id="UP001343257">
    <property type="component" value="Unassembled WGS sequence"/>
</dbReference>
<keyword evidence="1" id="KW-0472">Membrane</keyword>
<gene>
    <name evidence="2" type="ORF">P9847_04665</name>
</gene>
<accession>A0ABU6PRE6</accession>
<feature type="transmembrane region" description="Helical" evidence="1">
    <location>
        <begin position="177"/>
        <end position="201"/>
    </location>
</feature>
<organism evidence="2 3">
    <name type="scientific">Paenibacillus chibensis</name>
    <dbReference type="NCBI Taxonomy" id="59846"/>
    <lineage>
        <taxon>Bacteria</taxon>
        <taxon>Bacillati</taxon>
        <taxon>Bacillota</taxon>
        <taxon>Bacilli</taxon>
        <taxon>Bacillales</taxon>
        <taxon>Paenibacillaceae</taxon>
        <taxon>Paenibacillus</taxon>
    </lineage>
</organism>
<dbReference type="PANTHER" id="PTHR37305:SF1">
    <property type="entry name" value="MEMBRANE PROTEIN"/>
    <property type="match status" value="1"/>
</dbReference>
<name>A0ABU6PRE6_9BACL</name>
<dbReference type="RefSeq" id="WP_328275794.1">
    <property type="nucleotide sequence ID" value="NZ_JARTLD010000009.1"/>
</dbReference>
<sequence>MSRWKAGWINELSLLVHRKKIIVFFAFSLLLPVLLAVSLHALQPVLGLVAVSQSFPIQMLSIYTSAWIPLFIFTVTADLFPNEAASRTLKLAFLRPNTRFKVFFAKVAALAAGIGALLVLLGAATLVCNVFAGTALSFAEGMSVFKAYTAAFVSMVALSAVFVFISQWFKSATGFMVFAIVLYAALKISPFLLGAMSTFSPASYTDWHMLWIHPTVAAGKLWSTSLYLLSSGVLFFALGYFIFDRKEV</sequence>
<protein>
    <submittedName>
        <fullName evidence="2">ABC transporter permease subunit</fullName>
    </submittedName>
</protein>
<evidence type="ECO:0000256" key="1">
    <source>
        <dbReference type="SAM" id="Phobius"/>
    </source>
</evidence>
<keyword evidence="1" id="KW-0812">Transmembrane</keyword>
<feature type="transmembrane region" description="Helical" evidence="1">
    <location>
        <begin position="221"/>
        <end position="243"/>
    </location>
</feature>
<keyword evidence="3" id="KW-1185">Reference proteome</keyword>
<keyword evidence="1" id="KW-1133">Transmembrane helix</keyword>
<feature type="transmembrane region" description="Helical" evidence="1">
    <location>
        <begin position="147"/>
        <end position="165"/>
    </location>
</feature>
<dbReference type="Pfam" id="PF12730">
    <property type="entry name" value="ABC2_membrane_4"/>
    <property type="match status" value="1"/>
</dbReference>
<proteinExistence type="predicted"/>
<dbReference type="EMBL" id="JARTLD010000009">
    <property type="protein sequence ID" value="MED5016595.1"/>
    <property type="molecule type" value="Genomic_DNA"/>
</dbReference>
<dbReference type="PANTHER" id="PTHR37305">
    <property type="entry name" value="INTEGRAL MEMBRANE PROTEIN-RELATED"/>
    <property type="match status" value="1"/>
</dbReference>
<feature type="transmembrane region" description="Helical" evidence="1">
    <location>
        <begin position="21"/>
        <end position="42"/>
    </location>
</feature>
<feature type="transmembrane region" description="Helical" evidence="1">
    <location>
        <begin position="62"/>
        <end position="81"/>
    </location>
</feature>
<evidence type="ECO:0000313" key="2">
    <source>
        <dbReference type="EMBL" id="MED5016595.1"/>
    </source>
</evidence>
<evidence type="ECO:0000313" key="3">
    <source>
        <dbReference type="Proteomes" id="UP001343257"/>
    </source>
</evidence>